<dbReference type="InterPro" id="IPR036259">
    <property type="entry name" value="MFS_trans_sf"/>
</dbReference>
<organism evidence="2 3">
    <name type="scientific">Pinibacter aurantiacus</name>
    <dbReference type="NCBI Taxonomy" id="2851599"/>
    <lineage>
        <taxon>Bacteria</taxon>
        <taxon>Pseudomonadati</taxon>
        <taxon>Bacteroidota</taxon>
        <taxon>Chitinophagia</taxon>
        <taxon>Chitinophagales</taxon>
        <taxon>Chitinophagaceae</taxon>
        <taxon>Pinibacter</taxon>
    </lineage>
</organism>
<keyword evidence="3" id="KW-1185">Reference proteome</keyword>
<keyword evidence="1" id="KW-0472">Membrane</keyword>
<feature type="transmembrane region" description="Helical" evidence="1">
    <location>
        <begin position="183"/>
        <end position="202"/>
    </location>
</feature>
<dbReference type="EMBL" id="JAHSPG010000003">
    <property type="protein sequence ID" value="MBV4356804.1"/>
    <property type="molecule type" value="Genomic_DNA"/>
</dbReference>
<gene>
    <name evidence="2" type="ORF">KTO63_06545</name>
</gene>
<dbReference type="Pfam" id="PF12412">
    <property type="entry name" value="DUF3667"/>
    <property type="match status" value="1"/>
</dbReference>
<evidence type="ECO:0000313" key="2">
    <source>
        <dbReference type="EMBL" id="MBV4356804.1"/>
    </source>
</evidence>
<comment type="caution">
    <text evidence="2">The sequence shown here is derived from an EMBL/GenBank/DDBJ whole genome shotgun (WGS) entry which is preliminary data.</text>
</comment>
<keyword evidence="1" id="KW-0812">Transmembrane</keyword>
<sequence length="306" mass="36094">MHFFNDITHFDGKFFSSLVMLFKKPGFLAKEYMKGRRASYLNPIRMYVFTSAIFFFLFFAFFKPGIHPGKERKKEAKEVARNADTMDAEDSIGLAKSKELTKNIPIIIDSANKISISGDGQEFTDREEYDRYQKSLPKEKRDGILKRLYVHRMIALHKKYDRPEGGGGNELIDDLLEKFFHSLPYMLFVSLPLYALFLKLLYARNKQFYFADHGIFLIYLYIFTFIFLLVFFTLSRISGFAHFSWLSYILILMFLGGVYYAYRSMRNFYDQGRRKTIVKFLIFNILTSVSLLFLFTIFFAFSVYVI</sequence>
<dbReference type="SUPFAM" id="SSF103473">
    <property type="entry name" value="MFS general substrate transporter"/>
    <property type="match status" value="1"/>
</dbReference>
<keyword evidence="1" id="KW-1133">Transmembrane helix</keyword>
<dbReference type="InterPro" id="IPR022134">
    <property type="entry name" value="DUF3667"/>
</dbReference>
<reference evidence="2" key="1">
    <citation type="submission" date="2021-06" db="EMBL/GenBank/DDBJ databases">
        <authorList>
            <person name="Huq M.A."/>
        </authorList>
    </citation>
    <scope>NUCLEOTIDE SEQUENCE</scope>
    <source>
        <strain evidence="2">MAH-26</strain>
    </source>
</reference>
<evidence type="ECO:0000313" key="3">
    <source>
        <dbReference type="Proteomes" id="UP000812270"/>
    </source>
</evidence>
<dbReference type="AlphaFoldDB" id="A0A9E2S8U1"/>
<feature type="transmembrane region" description="Helical" evidence="1">
    <location>
        <begin position="214"/>
        <end position="234"/>
    </location>
</feature>
<feature type="transmembrane region" description="Helical" evidence="1">
    <location>
        <begin position="281"/>
        <end position="305"/>
    </location>
</feature>
<dbReference type="Proteomes" id="UP000812270">
    <property type="component" value="Unassembled WGS sequence"/>
</dbReference>
<feature type="transmembrane region" description="Helical" evidence="1">
    <location>
        <begin position="240"/>
        <end position="261"/>
    </location>
</feature>
<evidence type="ECO:0000256" key="1">
    <source>
        <dbReference type="SAM" id="Phobius"/>
    </source>
</evidence>
<protein>
    <submittedName>
        <fullName evidence="2">DUF3667 domain-containing protein</fullName>
    </submittedName>
</protein>
<proteinExistence type="predicted"/>
<accession>A0A9E2S8U1</accession>
<feature type="transmembrane region" description="Helical" evidence="1">
    <location>
        <begin position="44"/>
        <end position="62"/>
    </location>
</feature>
<name>A0A9E2S8U1_9BACT</name>